<reference evidence="1 2" key="1">
    <citation type="submission" date="2019-10" db="EMBL/GenBank/DDBJ databases">
        <authorList>
            <person name="Kazantseva O."/>
            <person name="Piligrimova E."/>
            <person name="Shadrin A."/>
            <person name="Zagorodny V."/>
        </authorList>
    </citation>
    <scope>NUCLEOTIDE SEQUENCE [LARGE SCALE GENOMIC DNA]</scope>
</reference>
<proteinExistence type="predicted"/>
<organism evidence="1 2">
    <name type="scientific">Bacillus phage vB_BcM_Sam112</name>
    <dbReference type="NCBI Taxonomy" id="2663324"/>
    <lineage>
        <taxon>Viruses</taxon>
        <taxon>Duplodnaviria</taxon>
        <taxon>Heunggongvirae</taxon>
        <taxon>Uroviricota</taxon>
        <taxon>Caudoviricetes</taxon>
        <taxon>Trautnerviridae</taxon>
        <taxon>Prospektnaukivirus</taxon>
        <taxon>Prospektnaukivirus sam112</taxon>
    </lineage>
</organism>
<name>A0A5Q2F5A1_9CAUD</name>
<keyword evidence="2" id="KW-1185">Reference proteome</keyword>
<protein>
    <submittedName>
        <fullName evidence="1">Uncharacterized protein</fullName>
    </submittedName>
</protein>
<accession>A0A5Q2F5A1</accession>
<gene>
    <name evidence="1" type="ORF">Sam112_gp69</name>
</gene>
<evidence type="ECO:0000313" key="1">
    <source>
        <dbReference type="EMBL" id="QGF21771.1"/>
    </source>
</evidence>
<sequence length="44" mass="5072">MKLTPEQIKAIQELCERCDWSQEKAVDDTLEILGVYNQVFGEAE</sequence>
<evidence type="ECO:0000313" key="2">
    <source>
        <dbReference type="Proteomes" id="UP000343370"/>
    </source>
</evidence>
<dbReference type="EMBL" id="MN604230">
    <property type="protein sequence ID" value="QGF21771.1"/>
    <property type="molecule type" value="Genomic_DNA"/>
</dbReference>
<dbReference type="Proteomes" id="UP000343370">
    <property type="component" value="Segment"/>
</dbReference>